<dbReference type="InterPro" id="IPR013757">
    <property type="entry name" value="Topo_IIA_A_a_sf"/>
</dbReference>
<keyword evidence="5 6" id="KW-0413">Isomerase</keyword>
<dbReference type="GO" id="GO:0003677">
    <property type="term" value="F:DNA binding"/>
    <property type="evidence" value="ECO:0007669"/>
    <property type="project" value="UniProtKB-UniRule"/>
</dbReference>
<evidence type="ECO:0000313" key="9">
    <source>
        <dbReference type="Proteomes" id="UP000249865"/>
    </source>
</evidence>
<dbReference type="GO" id="GO:0005524">
    <property type="term" value="F:ATP binding"/>
    <property type="evidence" value="ECO:0007669"/>
    <property type="project" value="InterPro"/>
</dbReference>
<feature type="active site" description="O-(5'-phospho-DNA)-tyrosine intermediate" evidence="6">
    <location>
        <position position="130"/>
    </location>
</feature>
<dbReference type="GO" id="GO:0034335">
    <property type="term" value="F:DNA negative supercoiling activity"/>
    <property type="evidence" value="ECO:0007669"/>
    <property type="project" value="UniProtKB-ARBA"/>
</dbReference>
<comment type="catalytic activity">
    <reaction evidence="1 6">
        <text>ATP-dependent breakage, passage and rejoining of double-stranded DNA.</text>
        <dbReference type="EC" id="5.6.2.2"/>
    </reaction>
</comment>
<dbReference type="GO" id="GO:0006265">
    <property type="term" value="P:DNA topological change"/>
    <property type="evidence" value="ECO:0007669"/>
    <property type="project" value="UniProtKB-UniRule"/>
</dbReference>
<dbReference type="InterPro" id="IPR013758">
    <property type="entry name" value="Topo_IIA_A/C_ab"/>
</dbReference>
<dbReference type="SUPFAM" id="SSF56719">
    <property type="entry name" value="Type II DNA topoisomerase"/>
    <property type="match status" value="1"/>
</dbReference>
<dbReference type="EC" id="5.6.2.2" evidence="2"/>
<protein>
    <recommendedName>
        <fullName evidence="2">DNA topoisomerase (ATP-hydrolyzing)</fullName>
        <ecNumber evidence="2">5.6.2.2</ecNumber>
    </recommendedName>
</protein>
<dbReference type="PROSITE" id="PS52040">
    <property type="entry name" value="TOPO_IIA"/>
    <property type="match status" value="1"/>
</dbReference>
<evidence type="ECO:0000256" key="3">
    <source>
        <dbReference type="ARBA" id="ARBA00023029"/>
    </source>
</evidence>
<dbReference type="NCBIfam" id="NF004044">
    <property type="entry name" value="PRK05561.1"/>
    <property type="match status" value="1"/>
</dbReference>
<organism evidence="8 9">
    <name type="scientific">Metamycoplasma cloacale</name>
    <dbReference type="NCBI Taxonomy" id="92401"/>
    <lineage>
        <taxon>Bacteria</taxon>
        <taxon>Bacillati</taxon>
        <taxon>Mycoplasmatota</taxon>
        <taxon>Mycoplasmoidales</taxon>
        <taxon>Metamycoplasmataceae</taxon>
        <taxon>Metamycoplasma</taxon>
    </lineage>
</organism>
<dbReference type="InterPro" id="IPR035516">
    <property type="entry name" value="Gyrase/topoIV_suA_C"/>
</dbReference>
<keyword evidence="3 6" id="KW-0799">Topoisomerase</keyword>
<evidence type="ECO:0000259" key="7">
    <source>
        <dbReference type="PROSITE" id="PS52040"/>
    </source>
</evidence>
<reference evidence="9" key="1">
    <citation type="submission" date="2018-06" db="EMBL/GenBank/DDBJ databases">
        <title>Complete genome sequences of Mycoplasma anatis, M. anseris and M. cloacale type strains.</title>
        <authorList>
            <person name="Grozner D."/>
            <person name="Forro B."/>
            <person name="Sulyok K.M."/>
            <person name="Marton S."/>
            <person name="Kreizinger Z."/>
            <person name="Banyai K."/>
            <person name="Gyuranecz M."/>
        </authorList>
    </citation>
    <scope>NUCLEOTIDE SEQUENCE [LARGE SCALE GENOMIC DNA]</scope>
    <source>
        <strain evidence="9">NCTC 10199</strain>
    </source>
</reference>
<dbReference type="RefSeq" id="WP_029330091.1">
    <property type="nucleotide sequence ID" value="NZ_CP030103.1"/>
</dbReference>
<dbReference type="Pfam" id="PF03989">
    <property type="entry name" value="DNA_gyraseA_C"/>
    <property type="match status" value="3"/>
</dbReference>
<keyword evidence="9" id="KW-1185">Reference proteome</keyword>
<evidence type="ECO:0000256" key="5">
    <source>
        <dbReference type="ARBA" id="ARBA00023235"/>
    </source>
</evidence>
<name>A0A2Z4LLT2_9BACT</name>
<dbReference type="Gene3D" id="1.10.268.10">
    <property type="entry name" value="Topoisomerase, domain 3"/>
    <property type="match status" value="1"/>
</dbReference>
<dbReference type="InterPro" id="IPR002205">
    <property type="entry name" value="Topo_IIA_dom_A"/>
</dbReference>
<dbReference type="AlphaFoldDB" id="A0A2Z4LLT2"/>
<dbReference type="EMBL" id="CP030103">
    <property type="protein sequence ID" value="AWX42650.1"/>
    <property type="molecule type" value="Genomic_DNA"/>
</dbReference>
<evidence type="ECO:0000256" key="2">
    <source>
        <dbReference type="ARBA" id="ARBA00012895"/>
    </source>
</evidence>
<dbReference type="KEGG" id="mclo:DK849_00950"/>
<dbReference type="Proteomes" id="UP000249865">
    <property type="component" value="Chromosome"/>
</dbReference>
<evidence type="ECO:0000256" key="6">
    <source>
        <dbReference type="PROSITE-ProRule" id="PRU01384"/>
    </source>
</evidence>
<dbReference type="SMART" id="SM00434">
    <property type="entry name" value="TOP4c"/>
    <property type="match status" value="1"/>
</dbReference>
<dbReference type="OrthoDB" id="9806486at2"/>
<feature type="domain" description="Topo IIA-type catalytic" evidence="7">
    <location>
        <begin position="42"/>
        <end position="512"/>
    </location>
</feature>
<evidence type="ECO:0000256" key="4">
    <source>
        <dbReference type="ARBA" id="ARBA00023125"/>
    </source>
</evidence>
<dbReference type="InterPro" id="IPR050220">
    <property type="entry name" value="Type_II_DNA_Topoisomerases"/>
</dbReference>
<accession>A0A2Z4LLT2</accession>
<dbReference type="PANTHER" id="PTHR43493:SF9">
    <property type="entry name" value="DNA TOPOISOMERASE 4 SUBUNIT A"/>
    <property type="match status" value="1"/>
</dbReference>
<dbReference type="Gene3D" id="2.120.10.90">
    <property type="entry name" value="DNA gyrase/topoisomerase IV, subunit A, C-terminal"/>
    <property type="match status" value="1"/>
</dbReference>
<dbReference type="GO" id="GO:0009330">
    <property type="term" value="C:DNA topoisomerase type II (double strand cut, ATP-hydrolyzing) complex"/>
    <property type="evidence" value="ECO:0007669"/>
    <property type="project" value="TreeGrafter"/>
</dbReference>
<dbReference type="Gene3D" id="3.90.199.10">
    <property type="entry name" value="Topoisomerase II, domain 5"/>
    <property type="match status" value="1"/>
</dbReference>
<evidence type="ECO:0000313" key="8">
    <source>
        <dbReference type="EMBL" id="AWX42650.1"/>
    </source>
</evidence>
<dbReference type="InterPro" id="IPR013760">
    <property type="entry name" value="Topo_IIA-like_dom_sf"/>
</dbReference>
<gene>
    <name evidence="8" type="ORF">DK849_00950</name>
</gene>
<proteinExistence type="predicted"/>
<dbReference type="CDD" id="cd00187">
    <property type="entry name" value="TOP4c"/>
    <property type="match status" value="1"/>
</dbReference>
<dbReference type="Pfam" id="PF00521">
    <property type="entry name" value="DNA_topoisoIV"/>
    <property type="match status" value="1"/>
</dbReference>
<dbReference type="PANTHER" id="PTHR43493">
    <property type="entry name" value="DNA GYRASE/TOPOISOMERASE SUBUNIT A"/>
    <property type="match status" value="1"/>
</dbReference>
<dbReference type="SUPFAM" id="SSF101904">
    <property type="entry name" value="GyrA/ParC C-terminal domain-like"/>
    <property type="match status" value="1"/>
</dbReference>
<evidence type="ECO:0000256" key="1">
    <source>
        <dbReference type="ARBA" id="ARBA00000185"/>
    </source>
</evidence>
<dbReference type="InterPro" id="IPR006691">
    <property type="entry name" value="GyrA/parC_rep"/>
</dbReference>
<dbReference type="GO" id="GO:0005737">
    <property type="term" value="C:cytoplasm"/>
    <property type="evidence" value="ECO:0007669"/>
    <property type="project" value="TreeGrafter"/>
</dbReference>
<sequence length="933" mass="107460">MSKNRKQEIDEVIESIIDKNMIDVMSDRFARYSKYIIQQRAIPDAKDGLKPVQRRILYSMWNLKLKNNQPFKKSARIVGDVIGRYHPHGDSSIYEALVRMSQEWKSNYPLIQMHGNKGSIDDDPAAAMRYTESRLEKISELLLSDLDKKVVPLAPNFDDTEYEPIVLPSLIPNLLINGAKGIAAGFATEIPPHNLNEVIDATIHLINHPTASNEDLMQIVLGPDFPTGGIIQNIEGIKQAFETGQGKIYISSKYRYIYDSKNEEKIVGVEIYEIPFGVIKSKIVTDIDTLVFDKTINGIKEVRDQSNREGISIYLELNDDANVEAIMNYLLSKTDLRIAYNYNMVAICDNAPKLMNLYTLIGTYLSHLREINTNAILFDLNKYKMRLEIVEGFIKVAEISDEVIKVIKNSDNSKKGVIEALENTFGFTNLQATAIAELRLYKLSRMDQIEYINESKTLKEDIKRCNLLLNDPKEFDKYLINQLSDIKNEFGRARLTEISDDKINTNVDVKLLAKKEDYYFFISKEGYFKRLSVKAFASNELKTYKLKEQDNLLYFNKINSLSKLIFFTNLGNFFVIDAHILKESSWKDLGIHISTIVALDNNEKIIRVLDVSSFDSYVSLLFITKKGMAKRVAINEFDSKSLNRKRNCIKLKGNDALLDVKITNKEKMLILLITGGLYYLFKNHSEIPLYSLSASGIKLLYKLDNDQEIEGFSPISYNNKLVITTTEGQFKIVKCDESWSLTSRISRGKKFFDHLKSVKSQISNVEVYTKDLQCYYTNANNELESYDLKNVDLTEINTPISRTRLNNFNASATLIQPITIYELPEESIEERNKIRLENNLVNTQTIETTLFKHQYIYDDDFYNEKSNFEIKEQTLEQDIPLFEETPDFVEHKKEKQPKEEHIATKESVQEKLDKVNEINIDDLLNKIKDLNKK</sequence>
<keyword evidence="4 6" id="KW-0238">DNA-binding</keyword>
<dbReference type="Gene3D" id="3.30.1360.40">
    <property type="match status" value="1"/>
</dbReference>